<evidence type="ECO:0000256" key="4">
    <source>
        <dbReference type="ARBA" id="ARBA00022989"/>
    </source>
</evidence>
<evidence type="ECO:0000256" key="5">
    <source>
        <dbReference type="ARBA" id="ARBA00023136"/>
    </source>
</evidence>
<organism evidence="7 8">
    <name type="scientific">Friedmanniomyces endolithicus</name>
    <dbReference type="NCBI Taxonomy" id="329885"/>
    <lineage>
        <taxon>Eukaryota</taxon>
        <taxon>Fungi</taxon>
        <taxon>Dikarya</taxon>
        <taxon>Ascomycota</taxon>
        <taxon>Pezizomycotina</taxon>
        <taxon>Dothideomycetes</taxon>
        <taxon>Dothideomycetidae</taxon>
        <taxon>Mycosphaerellales</taxon>
        <taxon>Teratosphaeriaceae</taxon>
        <taxon>Friedmanniomyces</taxon>
    </lineage>
</organism>
<sequence>MFTIGPDVQSVLNTPFGQPWVQIIYKATNSHAASMPLRSSFARDGGRPFGAFFAKVRPGWDVPVNAMAFTWGITVILSLVIIGSPVAFSILTSLSLTGLISSYLLAVCCILAKRIRGEQFPPGQFNLGSFGFVANG</sequence>
<dbReference type="Proteomes" id="UP001175353">
    <property type="component" value="Unassembled WGS sequence"/>
</dbReference>
<keyword evidence="3 6" id="KW-0812">Transmembrane</keyword>
<name>A0AAN6H6T5_9PEZI</name>
<proteinExistence type="predicted"/>
<dbReference type="GO" id="GO:0022857">
    <property type="term" value="F:transmembrane transporter activity"/>
    <property type="evidence" value="ECO:0007669"/>
    <property type="project" value="InterPro"/>
</dbReference>
<evidence type="ECO:0000256" key="2">
    <source>
        <dbReference type="ARBA" id="ARBA00022448"/>
    </source>
</evidence>
<dbReference type="PANTHER" id="PTHR45649">
    <property type="entry name" value="AMINO-ACID PERMEASE BAT1"/>
    <property type="match status" value="1"/>
</dbReference>
<dbReference type="Pfam" id="PF13520">
    <property type="entry name" value="AA_permease_2"/>
    <property type="match status" value="1"/>
</dbReference>
<comment type="subcellular location">
    <subcellularLocation>
        <location evidence="1">Membrane</location>
        <topology evidence="1">Multi-pass membrane protein</topology>
    </subcellularLocation>
</comment>
<dbReference type="PANTHER" id="PTHR45649:SF41">
    <property type="entry name" value="TRANSPORTER, PUTATIVE (EUROFUNG)-RELATED"/>
    <property type="match status" value="1"/>
</dbReference>
<keyword evidence="2" id="KW-0813">Transport</keyword>
<keyword evidence="4 6" id="KW-1133">Transmembrane helix</keyword>
<protein>
    <submittedName>
        <fullName evidence="7">Uncharacterized protein</fullName>
    </submittedName>
</protein>
<gene>
    <name evidence="7" type="ORF">LTR91_021602</name>
</gene>
<keyword evidence="8" id="KW-1185">Reference proteome</keyword>
<dbReference type="EMBL" id="JAUJLE010000391">
    <property type="protein sequence ID" value="KAK0957924.1"/>
    <property type="molecule type" value="Genomic_DNA"/>
</dbReference>
<comment type="caution">
    <text evidence="7">The sequence shown here is derived from an EMBL/GenBank/DDBJ whole genome shotgun (WGS) entry which is preliminary data.</text>
</comment>
<dbReference type="GO" id="GO:0016020">
    <property type="term" value="C:membrane"/>
    <property type="evidence" value="ECO:0007669"/>
    <property type="project" value="UniProtKB-SubCell"/>
</dbReference>
<dbReference type="InterPro" id="IPR002293">
    <property type="entry name" value="AA/rel_permease1"/>
</dbReference>
<reference evidence="7" key="1">
    <citation type="submission" date="2023-06" db="EMBL/GenBank/DDBJ databases">
        <title>Black Yeasts Isolated from many extreme environments.</title>
        <authorList>
            <person name="Coleine C."/>
            <person name="Stajich J.E."/>
            <person name="Selbmann L."/>
        </authorList>
    </citation>
    <scope>NUCLEOTIDE SEQUENCE</scope>
    <source>
        <strain evidence="7">CCFEE 5200</strain>
    </source>
</reference>
<evidence type="ECO:0000256" key="3">
    <source>
        <dbReference type="ARBA" id="ARBA00022692"/>
    </source>
</evidence>
<feature type="transmembrane region" description="Helical" evidence="6">
    <location>
        <begin position="88"/>
        <end position="112"/>
    </location>
</feature>
<keyword evidence="5 6" id="KW-0472">Membrane</keyword>
<dbReference type="AlphaFoldDB" id="A0AAN6H6T5"/>
<accession>A0AAN6H6T5</accession>
<feature type="transmembrane region" description="Helical" evidence="6">
    <location>
        <begin position="62"/>
        <end position="82"/>
    </location>
</feature>
<evidence type="ECO:0000313" key="8">
    <source>
        <dbReference type="Proteomes" id="UP001175353"/>
    </source>
</evidence>
<evidence type="ECO:0000313" key="7">
    <source>
        <dbReference type="EMBL" id="KAK0957924.1"/>
    </source>
</evidence>
<evidence type="ECO:0000256" key="1">
    <source>
        <dbReference type="ARBA" id="ARBA00004141"/>
    </source>
</evidence>
<evidence type="ECO:0000256" key="6">
    <source>
        <dbReference type="SAM" id="Phobius"/>
    </source>
</evidence>